<reference evidence="1 2" key="1">
    <citation type="submission" date="2019-04" db="EMBL/GenBank/DDBJ databases">
        <title>An improved genome assembly and genetic linkage map for asparagus bean, Vigna unguiculata ssp. sesquipedialis.</title>
        <authorList>
            <person name="Xia Q."/>
            <person name="Zhang R."/>
            <person name="Dong Y."/>
        </authorList>
    </citation>
    <scope>NUCLEOTIDE SEQUENCE [LARGE SCALE GENOMIC DNA]</scope>
    <source>
        <tissue evidence="1">Leaf</tissue>
    </source>
</reference>
<sequence length="191" mass="22062">MDSRLCFGGRVLMRLLRRGARRKSSPIGVPPVKSRKERGKRSRMVRVWCLSSNLTGLGNFKRREATTKWKERRKALNGSKAVYKDPNGKLCWKAMLKWHSNRKREHREWLQRDGRVNVGVPLVMSNPSHKWADSPCDLTRLKHRPFLIMCSRRTRGASEGIGDAMRKAIWVAREAHVGRCCTHEIDCEGIC</sequence>
<dbReference type="Proteomes" id="UP000501690">
    <property type="component" value="Linkage Group LG3"/>
</dbReference>
<dbReference type="EMBL" id="CP039347">
    <property type="protein sequence ID" value="QCD87490.1"/>
    <property type="molecule type" value="Genomic_DNA"/>
</dbReference>
<organism evidence="1 2">
    <name type="scientific">Vigna unguiculata</name>
    <name type="common">Cowpea</name>
    <dbReference type="NCBI Taxonomy" id="3917"/>
    <lineage>
        <taxon>Eukaryota</taxon>
        <taxon>Viridiplantae</taxon>
        <taxon>Streptophyta</taxon>
        <taxon>Embryophyta</taxon>
        <taxon>Tracheophyta</taxon>
        <taxon>Spermatophyta</taxon>
        <taxon>Magnoliopsida</taxon>
        <taxon>eudicotyledons</taxon>
        <taxon>Gunneridae</taxon>
        <taxon>Pentapetalae</taxon>
        <taxon>rosids</taxon>
        <taxon>fabids</taxon>
        <taxon>Fabales</taxon>
        <taxon>Fabaceae</taxon>
        <taxon>Papilionoideae</taxon>
        <taxon>50 kb inversion clade</taxon>
        <taxon>NPAAA clade</taxon>
        <taxon>indigoferoid/millettioid clade</taxon>
        <taxon>Phaseoleae</taxon>
        <taxon>Vigna</taxon>
    </lineage>
</organism>
<dbReference type="AlphaFoldDB" id="A0A4D6LG52"/>
<protein>
    <submittedName>
        <fullName evidence="1">Uncharacterized protein</fullName>
    </submittedName>
</protein>
<name>A0A4D6LG52_VIGUN</name>
<evidence type="ECO:0000313" key="2">
    <source>
        <dbReference type="Proteomes" id="UP000501690"/>
    </source>
</evidence>
<accession>A0A4D6LG52</accession>
<evidence type="ECO:0000313" key="1">
    <source>
        <dbReference type="EMBL" id="QCD87490.1"/>
    </source>
</evidence>
<proteinExistence type="predicted"/>
<keyword evidence="2" id="KW-1185">Reference proteome</keyword>
<gene>
    <name evidence="1" type="ORF">DEO72_LG3g2026</name>
</gene>